<reference evidence="2 3" key="1">
    <citation type="submission" date="2013-03" db="EMBL/GenBank/DDBJ databases">
        <title>The Genome Sequence of Capronia epimyces CBS 606.96.</title>
        <authorList>
            <consortium name="The Broad Institute Genomics Platform"/>
            <person name="Cuomo C."/>
            <person name="de Hoog S."/>
            <person name="Gorbushina A."/>
            <person name="Walker B."/>
            <person name="Young S.K."/>
            <person name="Zeng Q."/>
            <person name="Gargeya S."/>
            <person name="Fitzgerald M."/>
            <person name="Haas B."/>
            <person name="Abouelleil A."/>
            <person name="Allen A.W."/>
            <person name="Alvarado L."/>
            <person name="Arachchi H.M."/>
            <person name="Berlin A.M."/>
            <person name="Chapman S.B."/>
            <person name="Gainer-Dewar J."/>
            <person name="Goldberg J."/>
            <person name="Griggs A."/>
            <person name="Gujja S."/>
            <person name="Hansen M."/>
            <person name="Howarth C."/>
            <person name="Imamovic A."/>
            <person name="Ireland A."/>
            <person name="Larimer J."/>
            <person name="McCowan C."/>
            <person name="Murphy C."/>
            <person name="Pearson M."/>
            <person name="Poon T.W."/>
            <person name="Priest M."/>
            <person name="Roberts A."/>
            <person name="Saif S."/>
            <person name="Shea T."/>
            <person name="Sisk P."/>
            <person name="Sykes S."/>
            <person name="Wortman J."/>
            <person name="Nusbaum C."/>
            <person name="Birren B."/>
        </authorList>
    </citation>
    <scope>NUCLEOTIDE SEQUENCE [LARGE SCALE GENOMIC DNA]</scope>
    <source>
        <strain evidence="2 3">CBS 606.96</strain>
    </source>
</reference>
<comment type="caution">
    <text evidence="2">The sequence shown here is derived from an EMBL/GenBank/DDBJ whole genome shotgun (WGS) entry which is preliminary data.</text>
</comment>
<name>W9XUN9_9EURO</name>
<evidence type="ECO:0000313" key="3">
    <source>
        <dbReference type="Proteomes" id="UP000019478"/>
    </source>
</evidence>
<accession>W9XUN9</accession>
<dbReference type="OrthoDB" id="3648773at2759"/>
<dbReference type="AlphaFoldDB" id="W9XUN9"/>
<evidence type="ECO:0000256" key="1">
    <source>
        <dbReference type="SAM" id="MobiDB-lite"/>
    </source>
</evidence>
<dbReference type="HOGENOM" id="CLU_026918_0_0_1"/>
<sequence>MQPLLKDAPSYFDYTPWRPASSEAHTPSSEPISPGSSRKVTPLSKPGRGSARSPSEYGAVQKRIRVRTISEDQGSHSVPIQGSSRPRAGKRASSATVGRDRRDRRHPVAKSSLEESAESVPVDFGKAAPGTGLDAHDKSPPHTPSRPPIGHGWARSTSGSVWFRIKQSSSEVDRPLLSQTDSERLIVRTDQTPLRPPAASSSSTAAGRSTLSAIKVETEFTDSDPKQQRPVTQPAELLGDATARKGSFNPLHFFSAPFLLVRRSSLLKRQSKTKVAEARITPPEPEDPLLADHRSLLKRNYTSEALSRVSAILQEMKHSPQGSLRPSAVIKPLRWRTFSDKWNSMRADKDHLMVPGVTDHLTAQQRKSIEQLSDTRSYTSSERNLLMGRQPNNSPAEQATYRVKRSASAETEEFLKVDISIRGGTSYLPSEARRIHTPPLPEEGIDGRWRGFFFDYNAPGRAGKLRNVGIGRVATHSDGTSPESVVSESPSASTAFGRKEALCKGKNRKRIMGGDWYDVKLAELELGNPSSWSETINAKEEERRVNLTTLEGLSKGQRRRGERHFDLTIPEHLPSSPLCPRNHRYWRVVAGKGSQFRGCWMHGVGVYNGHDHEREQEEEGDGEDDT</sequence>
<dbReference type="EMBL" id="AMGY01000006">
    <property type="protein sequence ID" value="EXJ81060.1"/>
    <property type="molecule type" value="Genomic_DNA"/>
</dbReference>
<dbReference type="Proteomes" id="UP000019478">
    <property type="component" value="Unassembled WGS sequence"/>
</dbReference>
<keyword evidence="3" id="KW-1185">Reference proteome</keyword>
<dbReference type="STRING" id="1182542.W9XUN9"/>
<organism evidence="2 3">
    <name type="scientific">Capronia epimyces CBS 606.96</name>
    <dbReference type="NCBI Taxonomy" id="1182542"/>
    <lineage>
        <taxon>Eukaryota</taxon>
        <taxon>Fungi</taxon>
        <taxon>Dikarya</taxon>
        <taxon>Ascomycota</taxon>
        <taxon>Pezizomycotina</taxon>
        <taxon>Eurotiomycetes</taxon>
        <taxon>Chaetothyriomycetidae</taxon>
        <taxon>Chaetothyriales</taxon>
        <taxon>Herpotrichiellaceae</taxon>
        <taxon>Capronia</taxon>
    </lineage>
</organism>
<gene>
    <name evidence="2" type="ORF">A1O3_07348</name>
</gene>
<proteinExistence type="predicted"/>
<feature type="compositionally biased region" description="Polar residues" evidence="1">
    <location>
        <begin position="23"/>
        <end position="39"/>
    </location>
</feature>
<evidence type="ECO:0000313" key="2">
    <source>
        <dbReference type="EMBL" id="EXJ81060.1"/>
    </source>
</evidence>
<feature type="compositionally biased region" description="Polar residues" evidence="1">
    <location>
        <begin position="75"/>
        <end position="84"/>
    </location>
</feature>
<dbReference type="eggNOG" id="ENOG502SG9Y">
    <property type="taxonomic scope" value="Eukaryota"/>
</dbReference>
<feature type="region of interest" description="Disordered" evidence="1">
    <location>
        <begin position="1"/>
        <end position="153"/>
    </location>
</feature>
<dbReference type="RefSeq" id="XP_007735648.1">
    <property type="nucleotide sequence ID" value="XM_007737458.1"/>
</dbReference>
<protein>
    <submittedName>
        <fullName evidence="2">Uncharacterized protein</fullName>
    </submittedName>
</protein>
<dbReference type="GeneID" id="19171448"/>